<dbReference type="RefSeq" id="WP_142486419.1">
    <property type="nucleotide sequence ID" value="NZ_CP035382.1"/>
</dbReference>
<reference evidence="1 2" key="1">
    <citation type="submission" date="2019-01" db="EMBL/GenBank/DDBJ databases">
        <title>Florfenicol resistance in Enterobacteriaceae and whole-genome sequence analysis of florfenicol-resistant Leclercia adecarboxylata strain R25.</title>
        <authorList>
            <person name="Bao Q."/>
            <person name="Ying Y."/>
        </authorList>
    </citation>
    <scope>NUCLEOTIDE SEQUENCE [LARGE SCALE GENOMIC DNA]</scope>
    <source>
        <strain evidence="1 2">R25</strain>
    </source>
</reference>
<dbReference type="EMBL" id="CP035382">
    <property type="protein sequence ID" value="QDK17185.1"/>
    <property type="molecule type" value="Genomic_DNA"/>
</dbReference>
<name>A0AAP9AG71_9ENTR</name>
<evidence type="ECO:0000313" key="2">
    <source>
        <dbReference type="Proteomes" id="UP000317812"/>
    </source>
</evidence>
<accession>A0AAP9AG71</accession>
<proteinExistence type="predicted"/>
<organism evidence="1 2">
    <name type="scientific">Leclercia adecarboxylata</name>
    <dbReference type="NCBI Taxonomy" id="83655"/>
    <lineage>
        <taxon>Bacteria</taxon>
        <taxon>Pseudomonadati</taxon>
        <taxon>Pseudomonadota</taxon>
        <taxon>Gammaproteobacteria</taxon>
        <taxon>Enterobacterales</taxon>
        <taxon>Enterobacteriaceae</taxon>
        <taxon>Leclercia</taxon>
    </lineage>
</organism>
<protein>
    <submittedName>
        <fullName evidence="1">Uncharacterized protein</fullName>
    </submittedName>
</protein>
<gene>
    <name evidence="1" type="ORF">ES815_02245</name>
</gene>
<sequence>MRITISGVGGVPLVISHVKTLDDNELINVSGLCRALGDIPRSSFLDKVERLGLEGAIRYYLNEQRQRKLKT</sequence>
<dbReference type="AlphaFoldDB" id="A0AAP9AG71"/>
<dbReference type="Proteomes" id="UP000317812">
    <property type="component" value="Chromosome"/>
</dbReference>
<evidence type="ECO:0000313" key="1">
    <source>
        <dbReference type="EMBL" id="QDK17185.1"/>
    </source>
</evidence>